<evidence type="ECO:0000313" key="3">
    <source>
        <dbReference type="Proteomes" id="UP000319257"/>
    </source>
</evidence>
<dbReference type="AlphaFoldDB" id="A0A507B0R9"/>
<comment type="caution">
    <text evidence="2">The sequence shown here is derived from an EMBL/GenBank/DDBJ whole genome shotgun (WGS) entry which is preliminary data.</text>
</comment>
<accession>A0A507B0R9</accession>
<reference evidence="2 3" key="1">
    <citation type="submission" date="2019-06" db="EMBL/GenBank/DDBJ databases">
        <title>Draft genome sequence of the filamentous fungus Phialemoniopsis curvata isolated from diesel fuel.</title>
        <authorList>
            <person name="Varaljay V.A."/>
            <person name="Lyon W.J."/>
            <person name="Crouch A.L."/>
            <person name="Drake C.E."/>
            <person name="Hollomon J.M."/>
            <person name="Nadeau L.J."/>
            <person name="Nunn H.S."/>
            <person name="Stevenson B.S."/>
            <person name="Bojanowski C.L."/>
            <person name="Crookes-Goodson W.J."/>
        </authorList>
    </citation>
    <scope>NUCLEOTIDE SEQUENCE [LARGE SCALE GENOMIC DNA]</scope>
    <source>
        <strain evidence="2 3">D216</strain>
    </source>
</reference>
<dbReference type="EMBL" id="SKBQ01000041">
    <property type="protein sequence ID" value="TPX12314.1"/>
    <property type="molecule type" value="Genomic_DNA"/>
</dbReference>
<name>A0A507B0R9_9PEZI</name>
<protein>
    <submittedName>
        <fullName evidence="2">Uncharacterized protein</fullName>
    </submittedName>
</protein>
<evidence type="ECO:0000313" key="2">
    <source>
        <dbReference type="EMBL" id="TPX12314.1"/>
    </source>
</evidence>
<dbReference type="GeneID" id="41974408"/>
<dbReference type="OrthoDB" id="5095673at2759"/>
<dbReference type="InParanoid" id="A0A507B0R9"/>
<evidence type="ECO:0000256" key="1">
    <source>
        <dbReference type="SAM" id="MobiDB-lite"/>
    </source>
</evidence>
<organism evidence="2 3">
    <name type="scientific">Thyridium curvatum</name>
    <dbReference type="NCBI Taxonomy" id="1093900"/>
    <lineage>
        <taxon>Eukaryota</taxon>
        <taxon>Fungi</taxon>
        <taxon>Dikarya</taxon>
        <taxon>Ascomycota</taxon>
        <taxon>Pezizomycotina</taxon>
        <taxon>Sordariomycetes</taxon>
        <taxon>Sordariomycetidae</taxon>
        <taxon>Thyridiales</taxon>
        <taxon>Thyridiaceae</taxon>
        <taxon>Thyridium</taxon>
    </lineage>
</organism>
<dbReference type="RefSeq" id="XP_030994025.1">
    <property type="nucleotide sequence ID" value="XM_031141651.1"/>
</dbReference>
<dbReference type="Proteomes" id="UP000319257">
    <property type="component" value="Unassembled WGS sequence"/>
</dbReference>
<sequence length="86" mass="9196">MTSSKGRSGLGLDSNTAGTPADHRNTLALGSYLHALSEQSMLDKFVYDTSTLQDRLLQGTLHPTTGGTTIAANTYHTQAKLPDQTF</sequence>
<proteinExistence type="predicted"/>
<gene>
    <name evidence="2" type="ORF">E0L32_006961</name>
</gene>
<keyword evidence="3" id="KW-1185">Reference proteome</keyword>
<feature type="region of interest" description="Disordered" evidence="1">
    <location>
        <begin position="1"/>
        <end position="24"/>
    </location>
</feature>